<dbReference type="EMBL" id="CM007381">
    <property type="protein sequence ID" value="ONK80590.1"/>
    <property type="molecule type" value="Genomic_DNA"/>
</dbReference>
<protein>
    <submittedName>
        <fullName evidence="2">Uncharacterized protein</fullName>
    </submittedName>
</protein>
<feature type="region of interest" description="Disordered" evidence="1">
    <location>
        <begin position="44"/>
        <end position="69"/>
    </location>
</feature>
<accession>A0A5P1FV75</accession>
<dbReference type="Gramene" id="ONK80590">
    <property type="protein sequence ID" value="ONK80590"/>
    <property type="gene ID" value="A4U43_C01F19530"/>
</dbReference>
<dbReference type="AlphaFoldDB" id="A0A5P1FV75"/>
<evidence type="ECO:0000313" key="2">
    <source>
        <dbReference type="EMBL" id="ONK80590.1"/>
    </source>
</evidence>
<gene>
    <name evidence="2" type="ORF">A4U43_C01F19530</name>
</gene>
<keyword evidence="3" id="KW-1185">Reference proteome</keyword>
<evidence type="ECO:0000256" key="1">
    <source>
        <dbReference type="SAM" id="MobiDB-lite"/>
    </source>
</evidence>
<sequence>MMIGFYKWYNKVIVPPSEFQVSKTVKEPIPLDYKEEQVDYGHDDTDAYLTEPKNAGDLGDVGSSDDESDFEAMSEATLAPFPMSSGFKWATEFEVASNVFSSALAFEMTEAPAPASAVVWVGQLTLLIS</sequence>
<reference evidence="3" key="1">
    <citation type="journal article" date="2017" name="Nat. Commun.">
        <title>The asparagus genome sheds light on the origin and evolution of a young Y chromosome.</title>
        <authorList>
            <person name="Harkess A."/>
            <person name="Zhou J."/>
            <person name="Xu C."/>
            <person name="Bowers J.E."/>
            <person name="Van der Hulst R."/>
            <person name="Ayyampalayam S."/>
            <person name="Mercati F."/>
            <person name="Riccardi P."/>
            <person name="McKain M.R."/>
            <person name="Kakrana A."/>
            <person name="Tang H."/>
            <person name="Ray J."/>
            <person name="Groenendijk J."/>
            <person name="Arikit S."/>
            <person name="Mathioni S.M."/>
            <person name="Nakano M."/>
            <person name="Shan H."/>
            <person name="Telgmann-Rauber A."/>
            <person name="Kanno A."/>
            <person name="Yue Z."/>
            <person name="Chen H."/>
            <person name="Li W."/>
            <person name="Chen Y."/>
            <person name="Xu X."/>
            <person name="Zhang Y."/>
            <person name="Luo S."/>
            <person name="Chen H."/>
            <person name="Gao J."/>
            <person name="Mao Z."/>
            <person name="Pires J.C."/>
            <person name="Luo M."/>
            <person name="Kudrna D."/>
            <person name="Wing R.A."/>
            <person name="Meyers B.C."/>
            <person name="Yi K."/>
            <person name="Kong H."/>
            <person name="Lavrijsen P."/>
            <person name="Sunseri F."/>
            <person name="Falavigna A."/>
            <person name="Ye Y."/>
            <person name="Leebens-Mack J.H."/>
            <person name="Chen G."/>
        </authorList>
    </citation>
    <scope>NUCLEOTIDE SEQUENCE [LARGE SCALE GENOMIC DNA]</scope>
    <source>
        <strain evidence="3">cv. DH0086</strain>
    </source>
</reference>
<dbReference type="Proteomes" id="UP000243459">
    <property type="component" value="Chromosome 1"/>
</dbReference>
<organism evidence="2 3">
    <name type="scientific">Asparagus officinalis</name>
    <name type="common">Garden asparagus</name>
    <dbReference type="NCBI Taxonomy" id="4686"/>
    <lineage>
        <taxon>Eukaryota</taxon>
        <taxon>Viridiplantae</taxon>
        <taxon>Streptophyta</taxon>
        <taxon>Embryophyta</taxon>
        <taxon>Tracheophyta</taxon>
        <taxon>Spermatophyta</taxon>
        <taxon>Magnoliopsida</taxon>
        <taxon>Liliopsida</taxon>
        <taxon>Asparagales</taxon>
        <taxon>Asparagaceae</taxon>
        <taxon>Asparagoideae</taxon>
        <taxon>Asparagus</taxon>
    </lineage>
</organism>
<evidence type="ECO:0000313" key="3">
    <source>
        <dbReference type="Proteomes" id="UP000243459"/>
    </source>
</evidence>
<proteinExistence type="predicted"/>
<name>A0A5P1FV75_ASPOF</name>